<gene>
    <name evidence="2" type="ORF">CZ787_04210</name>
</gene>
<evidence type="ECO:0000313" key="3">
    <source>
        <dbReference type="Proteomes" id="UP000196331"/>
    </source>
</evidence>
<evidence type="ECO:0000256" key="1">
    <source>
        <dbReference type="SAM" id="MobiDB-lite"/>
    </source>
</evidence>
<accession>A0A1R4HTH5</accession>
<evidence type="ECO:0000313" key="2">
    <source>
        <dbReference type="EMBL" id="SJN10674.1"/>
    </source>
</evidence>
<protein>
    <submittedName>
        <fullName evidence="2">Superfamily II DNA helicase</fullName>
    </submittedName>
</protein>
<dbReference type="Gene3D" id="2.60.200.60">
    <property type="match status" value="1"/>
</dbReference>
<reference evidence="2 3" key="1">
    <citation type="submission" date="2017-02" db="EMBL/GenBank/DDBJ databases">
        <authorList>
            <person name="Dridi B."/>
        </authorList>
    </citation>
    <scope>NUCLEOTIDE SEQUENCE [LARGE SCALE GENOMIC DNA]</scope>
    <source>
        <strain evidence="2 3">JB380</strain>
    </source>
</reference>
<keyword evidence="2" id="KW-0347">Helicase</keyword>
<keyword evidence="2" id="KW-0378">Hydrolase</keyword>
<dbReference type="EMBL" id="FUKM01000015">
    <property type="protein sequence ID" value="SJN10674.1"/>
    <property type="molecule type" value="Genomic_DNA"/>
</dbReference>
<dbReference type="CDD" id="cd14743">
    <property type="entry name" value="PAAR_CT_1"/>
    <property type="match status" value="1"/>
</dbReference>
<dbReference type="GO" id="GO:0004386">
    <property type="term" value="F:helicase activity"/>
    <property type="evidence" value="ECO:0007669"/>
    <property type="project" value="UniProtKB-KW"/>
</dbReference>
<organism evidence="2 3">
    <name type="scientific">Halomonas citrativorans</name>
    <dbReference type="NCBI Taxonomy" id="2742612"/>
    <lineage>
        <taxon>Bacteria</taxon>
        <taxon>Pseudomonadati</taxon>
        <taxon>Pseudomonadota</taxon>
        <taxon>Gammaproteobacteria</taxon>
        <taxon>Oceanospirillales</taxon>
        <taxon>Halomonadaceae</taxon>
        <taxon>Halomonas</taxon>
    </lineage>
</organism>
<sequence>MASSQNTGGYMKPVARKGDLHSCPIPGHGTTEIVTGSPSHVEGQSVARVGDKTGCGATIIEGSSHSHHDGRPTAYLGCKTDHGGEIITALSSANVEP</sequence>
<proteinExistence type="predicted"/>
<dbReference type="AlphaFoldDB" id="A0A1R4HTH5"/>
<dbReference type="Pfam" id="PF05488">
    <property type="entry name" value="PAAR_motif"/>
    <property type="match status" value="1"/>
</dbReference>
<feature type="region of interest" description="Disordered" evidence="1">
    <location>
        <begin position="1"/>
        <end position="43"/>
    </location>
</feature>
<keyword evidence="2" id="KW-0067">ATP-binding</keyword>
<comment type="caution">
    <text evidence="2">The sequence shown here is derived from an EMBL/GenBank/DDBJ whole genome shotgun (WGS) entry which is preliminary data.</text>
</comment>
<keyword evidence="2" id="KW-0547">Nucleotide-binding</keyword>
<dbReference type="Proteomes" id="UP000196331">
    <property type="component" value="Unassembled WGS sequence"/>
</dbReference>
<dbReference type="InterPro" id="IPR008727">
    <property type="entry name" value="PAAR_motif"/>
</dbReference>
<name>A0A1R4HTH5_9GAMM</name>